<dbReference type="Proteomes" id="UP000249056">
    <property type="component" value="Unassembled WGS sequence"/>
</dbReference>
<dbReference type="Pfam" id="PF09804">
    <property type="entry name" value="DENND11"/>
    <property type="match status" value="1"/>
</dbReference>
<evidence type="ECO:0000313" key="4">
    <source>
        <dbReference type="Proteomes" id="UP000249056"/>
    </source>
</evidence>
<dbReference type="GO" id="GO:0005811">
    <property type="term" value="C:lipid droplet"/>
    <property type="evidence" value="ECO:0007669"/>
    <property type="project" value="TreeGrafter"/>
</dbReference>
<feature type="region of interest" description="Disordered" evidence="1">
    <location>
        <begin position="359"/>
        <end position="404"/>
    </location>
</feature>
<proteinExistence type="predicted"/>
<feature type="region of interest" description="Disordered" evidence="1">
    <location>
        <begin position="145"/>
        <end position="194"/>
    </location>
</feature>
<feature type="region of interest" description="Disordered" evidence="1">
    <location>
        <begin position="502"/>
        <end position="532"/>
    </location>
</feature>
<reference evidence="3 4" key="1">
    <citation type="submission" date="2018-06" db="EMBL/GenBank/DDBJ databases">
        <title>Genome Sequence of the Brown Rot Fungal Pathogen Monilinia fructigena.</title>
        <authorList>
            <person name="Landi L."/>
            <person name="De Miccolis Angelini R.M."/>
            <person name="Pollastro S."/>
            <person name="Abate D."/>
            <person name="Faretra F."/>
            <person name="Romanazzi G."/>
        </authorList>
    </citation>
    <scope>NUCLEOTIDE SEQUENCE [LARGE SCALE GENOMIC DNA]</scope>
    <source>
        <strain evidence="3 4">Mfrg269</strain>
    </source>
</reference>
<name>A0A395IH38_9HELO</name>
<evidence type="ECO:0000259" key="2">
    <source>
        <dbReference type="Pfam" id="PF14831"/>
    </source>
</evidence>
<dbReference type="EMBL" id="QKRW01000052">
    <property type="protein sequence ID" value="RAL59481.1"/>
    <property type="molecule type" value="Genomic_DNA"/>
</dbReference>
<gene>
    <name evidence="3" type="ORF">DID88_006596</name>
</gene>
<dbReference type="PANTHER" id="PTHR28153">
    <property type="entry name" value="PROTEIN, PUTATIVE-RELATED"/>
    <property type="match status" value="1"/>
</dbReference>
<feature type="compositionally biased region" description="Basic and acidic residues" evidence="1">
    <location>
        <begin position="145"/>
        <end position="159"/>
    </location>
</feature>
<dbReference type="OrthoDB" id="2152680at2759"/>
<dbReference type="InterPro" id="IPR028115">
    <property type="entry name" value="DUF4484"/>
</dbReference>
<dbReference type="InterPro" id="IPR053056">
    <property type="entry name" value="Lipid_Metab_Assoc_Protein"/>
</dbReference>
<accession>A0A395IH38</accession>
<dbReference type="AlphaFoldDB" id="A0A395IH38"/>
<evidence type="ECO:0000256" key="1">
    <source>
        <dbReference type="SAM" id="MobiDB-lite"/>
    </source>
</evidence>
<feature type="compositionally biased region" description="Polar residues" evidence="1">
    <location>
        <begin position="359"/>
        <end position="381"/>
    </location>
</feature>
<dbReference type="Pfam" id="PF14831">
    <property type="entry name" value="DUF4484"/>
    <property type="match status" value="1"/>
</dbReference>
<dbReference type="InterPro" id="IPR018626">
    <property type="entry name" value="LCHN/Anr2"/>
</dbReference>
<keyword evidence="4" id="KW-1185">Reference proteome</keyword>
<evidence type="ECO:0000313" key="3">
    <source>
        <dbReference type="EMBL" id="RAL59481.1"/>
    </source>
</evidence>
<feature type="domain" description="DUF4484" evidence="2">
    <location>
        <begin position="415"/>
        <end position="592"/>
    </location>
</feature>
<organism evidence="3 4">
    <name type="scientific">Monilinia fructigena</name>
    <dbReference type="NCBI Taxonomy" id="38457"/>
    <lineage>
        <taxon>Eukaryota</taxon>
        <taxon>Fungi</taxon>
        <taxon>Dikarya</taxon>
        <taxon>Ascomycota</taxon>
        <taxon>Pezizomycotina</taxon>
        <taxon>Leotiomycetes</taxon>
        <taxon>Helotiales</taxon>
        <taxon>Sclerotiniaceae</taxon>
        <taxon>Monilinia</taxon>
    </lineage>
</organism>
<sequence>MAAQHREEDPLNIDISTNADLPPLSALFMIYFDIKAGYTIGWKRSLPGIELDGVVEYRSLPSGLHTVEEDLIYFTHDNYAGLSAFVNVPADEQSRNARMIAVGIMVPLSYGRLGRSWKHAESLKDIASELILDESKTEHLEEFWENHKGKDSDKAKDTDSLLDSPSSARFKSRNTPSISTSHNRNRSASDGAALLPPGHTLSEYHPAWSLPRLLETFGPMIFLIHRAALLRKRILISAHAPVHETCDFVYDISVLSNIPLAVSDLLEPTAPPQRLRPLFSIGVHDIPLLEDDLKASKRRATSEDTVQTDGRDEPGCGWIACPYFHHKIMAQNRIFPGGLELKATQRDLRRYKSLSWGLSRTPQPASPNISTSRRASTSSYLEQFPPPTDLNSSTSTLPPRDDPMLDIPDTDSITEPVSWSALAYSGFIWWASAGEQRLHSKEEWEADSALLLSPHAPNPFSTSLFISNGISSAETEMSIIAYFHRLTSQILTILSDIIDASDSDDEREDDSQNHNHISPLLNRGNSGGDAANEEVEDGMSCVYISSIDMERMGLDVWSAGDYLFVEEVVKEYFGRRAKIEGRGVDVCGVRIVKGWADR</sequence>
<comment type="caution">
    <text evidence="3">The sequence shown here is derived from an EMBL/GenBank/DDBJ whole genome shotgun (WGS) entry which is preliminary data.</text>
</comment>
<feature type="compositionally biased region" description="Polar residues" evidence="1">
    <location>
        <begin position="161"/>
        <end position="188"/>
    </location>
</feature>
<dbReference type="PANTHER" id="PTHR28153:SF1">
    <property type="entry name" value="DUF4484 DOMAIN-CONTAINING PROTEIN"/>
    <property type="match status" value="1"/>
</dbReference>
<protein>
    <recommendedName>
        <fullName evidence="2">DUF4484 domain-containing protein</fullName>
    </recommendedName>
</protein>